<gene>
    <name evidence="9" type="ORF">E6W36_12615</name>
</gene>
<keyword evidence="2" id="KW-1003">Cell membrane</keyword>
<dbReference type="SUPFAM" id="SSF58104">
    <property type="entry name" value="Methyl-accepting chemotaxis protein (MCP) signaling domain"/>
    <property type="match status" value="1"/>
</dbReference>
<evidence type="ECO:0000313" key="9">
    <source>
        <dbReference type="EMBL" id="QCI80049.1"/>
    </source>
</evidence>
<dbReference type="PANTHER" id="PTHR32089">
    <property type="entry name" value="METHYL-ACCEPTING CHEMOTAXIS PROTEIN MCPB"/>
    <property type="match status" value="1"/>
</dbReference>
<name>A0A4D7BXD0_9SPHN</name>
<accession>A0A4D7BXD0</accession>
<dbReference type="PANTHER" id="PTHR32089:SF112">
    <property type="entry name" value="LYSOZYME-LIKE PROTEIN-RELATED"/>
    <property type="match status" value="1"/>
</dbReference>
<keyword evidence="6" id="KW-0175">Coiled coil</keyword>
<dbReference type="InterPro" id="IPR004089">
    <property type="entry name" value="MCPsignal_dom"/>
</dbReference>
<dbReference type="Gene3D" id="2.40.10.220">
    <property type="entry name" value="predicted glycosyltransferase like domains"/>
    <property type="match status" value="1"/>
</dbReference>
<dbReference type="Pfam" id="PF07238">
    <property type="entry name" value="PilZ"/>
    <property type="match status" value="1"/>
</dbReference>
<dbReference type="GO" id="GO:0035438">
    <property type="term" value="F:cyclic-di-GMP binding"/>
    <property type="evidence" value="ECO:0007669"/>
    <property type="project" value="InterPro"/>
</dbReference>
<dbReference type="GO" id="GO:0007165">
    <property type="term" value="P:signal transduction"/>
    <property type="evidence" value="ECO:0007669"/>
    <property type="project" value="UniProtKB-KW"/>
</dbReference>
<comment type="similarity">
    <text evidence="4">Belongs to the methyl-accepting chemotaxis (MCP) protein family.</text>
</comment>
<evidence type="ECO:0000256" key="5">
    <source>
        <dbReference type="PROSITE-ProRule" id="PRU00284"/>
    </source>
</evidence>
<evidence type="ECO:0000259" key="7">
    <source>
        <dbReference type="PROSITE" id="PS50111"/>
    </source>
</evidence>
<evidence type="ECO:0000256" key="1">
    <source>
        <dbReference type="ARBA" id="ARBA00004429"/>
    </source>
</evidence>
<dbReference type="PROSITE" id="PS50111">
    <property type="entry name" value="CHEMOTAXIS_TRANSDUC_2"/>
    <property type="match status" value="1"/>
</dbReference>
<dbReference type="InterPro" id="IPR009875">
    <property type="entry name" value="PilZ_domain"/>
</dbReference>
<dbReference type="EMBL" id="CP039704">
    <property type="protein sequence ID" value="QCI80049.1"/>
    <property type="molecule type" value="Genomic_DNA"/>
</dbReference>
<dbReference type="SMART" id="SM00283">
    <property type="entry name" value="MA"/>
    <property type="match status" value="1"/>
</dbReference>
<proteinExistence type="inferred from homology"/>
<evidence type="ECO:0008006" key="11">
    <source>
        <dbReference type="Google" id="ProtNLM"/>
    </source>
</evidence>
<evidence type="ECO:0000256" key="4">
    <source>
        <dbReference type="ARBA" id="ARBA00029447"/>
    </source>
</evidence>
<feature type="coiled-coil region" evidence="6">
    <location>
        <begin position="17"/>
        <end position="110"/>
    </location>
</feature>
<dbReference type="KEGG" id="hgn:E6W36_12615"/>
<protein>
    <recommendedName>
        <fullName evidence="11">Methyl-accepting transducer domain-containing protein</fullName>
    </recommendedName>
</protein>
<feature type="domain" description="T-SNARE coiled-coil homology" evidence="8">
    <location>
        <begin position="248"/>
        <end position="310"/>
    </location>
</feature>
<dbReference type="Gene3D" id="1.10.287.950">
    <property type="entry name" value="Methyl-accepting chemotaxis protein"/>
    <property type="match status" value="1"/>
</dbReference>
<dbReference type="AlphaFoldDB" id="A0A4D7BXD0"/>
<dbReference type="Proteomes" id="UP000298714">
    <property type="component" value="Chromosome"/>
</dbReference>
<organism evidence="9 10">
    <name type="scientific">Hankyongella ginsenosidimutans</name>
    <dbReference type="NCBI Taxonomy" id="1763828"/>
    <lineage>
        <taxon>Bacteria</taxon>
        <taxon>Pseudomonadati</taxon>
        <taxon>Pseudomonadota</taxon>
        <taxon>Alphaproteobacteria</taxon>
        <taxon>Sphingomonadales</taxon>
        <taxon>Sphingomonadaceae</taxon>
        <taxon>Hankyongella</taxon>
    </lineage>
</organism>
<keyword evidence="3 5" id="KW-0807">Transducer</keyword>
<dbReference type="RefSeq" id="WP_222872905.1">
    <property type="nucleotide sequence ID" value="NZ_CP039704.1"/>
</dbReference>
<keyword evidence="10" id="KW-1185">Reference proteome</keyword>
<evidence type="ECO:0000256" key="3">
    <source>
        <dbReference type="ARBA" id="ARBA00023224"/>
    </source>
</evidence>
<comment type="subcellular location">
    <subcellularLocation>
        <location evidence="1">Cell inner membrane</location>
        <topology evidence="1">Multi-pass membrane protein</topology>
    </subcellularLocation>
</comment>
<keyword evidence="2" id="KW-0997">Cell inner membrane</keyword>
<evidence type="ECO:0000313" key="10">
    <source>
        <dbReference type="Proteomes" id="UP000298714"/>
    </source>
</evidence>
<dbReference type="GO" id="GO:0005886">
    <property type="term" value="C:plasma membrane"/>
    <property type="evidence" value="ECO:0007669"/>
    <property type="project" value="UniProtKB-SubCell"/>
</dbReference>
<feature type="domain" description="Methyl-accepting transducer" evidence="7">
    <location>
        <begin position="71"/>
        <end position="332"/>
    </location>
</feature>
<evidence type="ECO:0000256" key="6">
    <source>
        <dbReference type="SAM" id="Coils"/>
    </source>
</evidence>
<dbReference type="InterPro" id="IPR000727">
    <property type="entry name" value="T_SNARE_dom"/>
</dbReference>
<evidence type="ECO:0000259" key="8">
    <source>
        <dbReference type="PROSITE" id="PS50192"/>
    </source>
</evidence>
<sequence>MRGNDEVADISAAIGVLRDQLIEADRLAAEQEELRQRAAEAQARNAEMQHQAEMARAADEQRAAEEQRRAVVQALQAMAESIEQELNGCIQQITREAEDMRQASKNLSDSAEFVVQESGAADGDSMVALQAAQSVASASEEMSAAIHEIARQVHRTADVSRQAVDAADKTRAIVSGMVSAADEIENVVSAISAIAEQTNLLALNATIESARAGEAGRGFAVVASEVKSLAGQTAKLTETIRVQVAGIQAVVSEAVDAIDNINTQIANVDEGSSMIAASIEQQSVATHEISASVQRAAESVGMVVNRVEKVRGSAQGSASHAQAVYGTADQLTGSTRRLREQLVRMVRTVVPEVDRRAAPRTKVQIKGQLLNSGETVPVTVETVDISPLGARIELQPPVPALPGTVEMRLNGLSGIIRARVVQHSESLVRLCFDASEEQRSQLQAMVEQVGGRISYAA</sequence>
<reference evidence="10" key="1">
    <citation type="submission" date="2019-04" db="EMBL/GenBank/DDBJ databases">
        <title>Complete genome sequence of Sphingomonas sp. W1-2-3.</title>
        <authorList>
            <person name="Im W.T."/>
        </authorList>
    </citation>
    <scope>NUCLEOTIDE SEQUENCE [LARGE SCALE GENOMIC DNA]</scope>
    <source>
        <strain evidence="10">W1-2-3</strain>
    </source>
</reference>
<evidence type="ECO:0000256" key="2">
    <source>
        <dbReference type="ARBA" id="ARBA00022519"/>
    </source>
</evidence>
<keyword evidence="2" id="KW-0472">Membrane</keyword>
<dbReference type="PROSITE" id="PS50192">
    <property type="entry name" value="T_SNARE"/>
    <property type="match status" value="1"/>
</dbReference>
<dbReference type="Pfam" id="PF00015">
    <property type="entry name" value="MCPsignal"/>
    <property type="match status" value="1"/>
</dbReference>